<keyword evidence="3" id="KW-0326">Glycosidase</keyword>
<accession>A0AAV2QN37</accession>
<keyword evidence="2" id="KW-0378">Hydrolase</keyword>
<feature type="domain" description="Glycoside hydrolase 35 catalytic" evidence="4">
    <location>
        <begin position="2"/>
        <end position="118"/>
    </location>
</feature>
<dbReference type="Proteomes" id="UP001497623">
    <property type="component" value="Unassembled WGS sequence"/>
</dbReference>
<evidence type="ECO:0000256" key="1">
    <source>
        <dbReference type="ARBA" id="ARBA00009809"/>
    </source>
</evidence>
<comment type="similarity">
    <text evidence="1">Belongs to the glycosyl hydrolase 35 family.</text>
</comment>
<feature type="non-terminal residue" evidence="5">
    <location>
        <position position="1"/>
    </location>
</feature>
<organism evidence="5 6">
    <name type="scientific">Meganyctiphanes norvegica</name>
    <name type="common">Northern krill</name>
    <name type="synonym">Thysanopoda norvegica</name>
    <dbReference type="NCBI Taxonomy" id="48144"/>
    <lineage>
        <taxon>Eukaryota</taxon>
        <taxon>Metazoa</taxon>
        <taxon>Ecdysozoa</taxon>
        <taxon>Arthropoda</taxon>
        <taxon>Crustacea</taxon>
        <taxon>Multicrustacea</taxon>
        <taxon>Malacostraca</taxon>
        <taxon>Eumalacostraca</taxon>
        <taxon>Eucarida</taxon>
        <taxon>Euphausiacea</taxon>
        <taxon>Euphausiidae</taxon>
        <taxon>Meganyctiphanes</taxon>
    </lineage>
</organism>
<evidence type="ECO:0000259" key="4">
    <source>
        <dbReference type="Pfam" id="PF01301"/>
    </source>
</evidence>
<dbReference type="Gene3D" id="3.20.20.80">
    <property type="entry name" value="Glycosidases"/>
    <property type="match status" value="1"/>
</dbReference>
<dbReference type="PROSITE" id="PS01182">
    <property type="entry name" value="GLYCOSYL_HYDROL_F35"/>
    <property type="match status" value="1"/>
</dbReference>
<reference evidence="5 6" key="1">
    <citation type="submission" date="2024-05" db="EMBL/GenBank/DDBJ databases">
        <authorList>
            <person name="Wallberg A."/>
        </authorList>
    </citation>
    <scope>NUCLEOTIDE SEQUENCE [LARGE SCALE GENOMIC DNA]</scope>
</reference>
<comment type="caution">
    <text evidence="5">The sequence shown here is derived from an EMBL/GenBank/DDBJ whole genome shotgun (WGS) entry which is preliminary data.</text>
</comment>
<dbReference type="Pfam" id="PF01301">
    <property type="entry name" value="Glyco_hydro_35"/>
    <property type="match status" value="1"/>
</dbReference>
<dbReference type="GO" id="GO:0005975">
    <property type="term" value="P:carbohydrate metabolic process"/>
    <property type="evidence" value="ECO:0007669"/>
    <property type="project" value="InterPro"/>
</dbReference>
<protein>
    <recommendedName>
        <fullName evidence="4">Glycoside hydrolase 35 catalytic domain-containing protein</fullName>
    </recommendedName>
</protein>
<keyword evidence="6" id="KW-1185">Reference proteome</keyword>
<dbReference type="InterPro" id="IPR031330">
    <property type="entry name" value="Gly_Hdrlase_35_cat"/>
</dbReference>
<dbReference type="InterPro" id="IPR017853">
    <property type="entry name" value="GH"/>
</dbReference>
<dbReference type="InterPro" id="IPR001944">
    <property type="entry name" value="Glycoside_Hdrlase_35"/>
</dbReference>
<dbReference type="AlphaFoldDB" id="A0AAV2QN37"/>
<dbReference type="InterPro" id="IPR019801">
    <property type="entry name" value="Glyco_hydro_35_CS"/>
</dbReference>
<proteinExistence type="inferred from homology"/>
<dbReference type="PANTHER" id="PTHR23421">
    <property type="entry name" value="BETA-GALACTOSIDASE RELATED"/>
    <property type="match status" value="1"/>
</dbReference>
<evidence type="ECO:0000256" key="3">
    <source>
        <dbReference type="ARBA" id="ARBA00023295"/>
    </source>
</evidence>
<evidence type="ECO:0000313" key="6">
    <source>
        <dbReference type="Proteomes" id="UP001497623"/>
    </source>
</evidence>
<gene>
    <name evidence="5" type="ORF">MNOR_LOCUS13309</name>
</gene>
<evidence type="ECO:0000256" key="2">
    <source>
        <dbReference type="ARBA" id="ARBA00022801"/>
    </source>
</evidence>
<dbReference type="PRINTS" id="PR00742">
    <property type="entry name" value="GLHYDRLASE35"/>
</dbReference>
<evidence type="ECO:0000313" key="5">
    <source>
        <dbReference type="EMBL" id="CAL4087794.1"/>
    </source>
</evidence>
<dbReference type="SUPFAM" id="SSF51445">
    <property type="entry name" value="(Trans)glycosidases"/>
    <property type="match status" value="1"/>
</dbReference>
<name>A0AAV2QN37_MEGNR</name>
<dbReference type="EMBL" id="CAXKWB010007577">
    <property type="protein sequence ID" value="CAL4087794.1"/>
    <property type="molecule type" value="Genomic_DNA"/>
</dbReference>
<sequence length="132" mass="15399">RYVPWNLHEPRQGVYDFGDLGEDMSFLLDVRAFIQMAQEEDLFVIFRPGPYICSEWDFGGLPSWLLRDYTMQVRSYYDNFRAAAAKFFNALMPQVVDLQFTKGGPIIMVQVENEFEPLDTMTSLETPFTLSF</sequence>
<dbReference type="GO" id="GO:0004553">
    <property type="term" value="F:hydrolase activity, hydrolyzing O-glycosyl compounds"/>
    <property type="evidence" value="ECO:0007669"/>
    <property type="project" value="InterPro"/>
</dbReference>